<name>A0ABT9ZWB9_9BACI</name>
<evidence type="ECO:0000256" key="1">
    <source>
        <dbReference type="ARBA" id="ARBA00038283"/>
    </source>
</evidence>
<proteinExistence type="inferred from homology"/>
<protein>
    <recommendedName>
        <fullName evidence="2">Initiator Rep protein WH1 domain-containing protein</fullName>
    </recommendedName>
</protein>
<comment type="similarity">
    <text evidence="1">Belongs to the initiator RepB protein family.</text>
</comment>
<sequence length="400" mass="46547">MEGKTTLSLFKHGRILDKNEMKVKELSLLSKTILKTLDKASEKYEVILDKHAGKKRDNREMIDTLALTQDFANKLKNQNTYELKNVLLFISRELVDLLDKNRTEDIDKEKQILIFKERVLEEALKLRKNNSKKVPLERNHAEAPLWSASSPAAKTLIKIQKQNGELVEERTGFRKILYKNQFGKYLTSTDFRVFLGLQRLWELKGGTKTFTFHFGELCETIDYNKDGGNYELIGASLSKLITTSIIMEDYKDPELKKSVRIEIQNIFQGGIVDKRKKIAEITFNDYLHKGLKENNVVRINLSIFQDLDSITAKLMYPMITSLLKDNRELELDDIIENLVLKDVPRNRTLKRIRAALNDLKQYNIISDFEMIREGRPYKRVRIEPTEQLLESFEEGIVVSE</sequence>
<evidence type="ECO:0000313" key="4">
    <source>
        <dbReference type="Proteomes" id="UP001230005"/>
    </source>
</evidence>
<dbReference type="EMBL" id="JAUSUG010000011">
    <property type="protein sequence ID" value="MDQ0255525.1"/>
    <property type="molecule type" value="Genomic_DNA"/>
</dbReference>
<reference evidence="3 4" key="1">
    <citation type="submission" date="2023-07" db="EMBL/GenBank/DDBJ databases">
        <title>Genomic Encyclopedia of Type Strains, Phase IV (KMG-IV): sequencing the most valuable type-strain genomes for metagenomic binning, comparative biology and taxonomic classification.</title>
        <authorList>
            <person name="Goeker M."/>
        </authorList>
    </citation>
    <scope>NUCLEOTIDE SEQUENCE [LARGE SCALE GENOMIC DNA]</scope>
    <source>
        <strain evidence="3 4">DSM 9768</strain>
    </source>
</reference>
<dbReference type="InterPro" id="IPR000525">
    <property type="entry name" value="Initiator_Rep_WH1"/>
</dbReference>
<accession>A0ABT9ZWB9</accession>
<organism evidence="3 4">
    <name type="scientific">Evansella vedderi</name>
    <dbReference type="NCBI Taxonomy" id="38282"/>
    <lineage>
        <taxon>Bacteria</taxon>
        <taxon>Bacillati</taxon>
        <taxon>Bacillota</taxon>
        <taxon>Bacilli</taxon>
        <taxon>Bacillales</taxon>
        <taxon>Bacillaceae</taxon>
        <taxon>Evansella</taxon>
    </lineage>
</organism>
<gene>
    <name evidence="3" type="ORF">J2S74_002907</name>
</gene>
<keyword evidence="4" id="KW-1185">Reference proteome</keyword>
<dbReference type="Proteomes" id="UP001230005">
    <property type="component" value="Unassembled WGS sequence"/>
</dbReference>
<evidence type="ECO:0000259" key="2">
    <source>
        <dbReference type="Pfam" id="PF01051"/>
    </source>
</evidence>
<dbReference type="RefSeq" id="WP_307326459.1">
    <property type="nucleotide sequence ID" value="NZ_JAUSUG010000011.1"/>
</dbReference>
<dbReference type="Pfam" id="PF01051">
    <property type="entry name" value="Rep3_N"/>
    <property type="match status" value="1"/>
</dbReference>
<feature type="domain" description="Initiator Rep protein WH1" evidence="2">
    <location>
        <begin position="206"/>
        <end position="319"/>
    </location>
</feature>
<comment type="caution">
    <text evidence="3">The sequence shown here is derived from an EMBL/GenBank/DDBJ whole genome shotgun (WGS) entry which is preliminary data.</text>
</comment>
<evidence type="ECO:0000313" key="3">
    <source>
        <dbReference type="EMBL" id="MDQ0255525.1"/>
    </source>
</evidence>